<dbReference type="InterPro" id="IPR036291">
    <property type="entry name" value="NAD(P)-bd_dom_sf"/>
</dbReference>
<evidence type="ECO:0000313" key="2">
    <source>
        <dbReference type="Proteomes" id="UP000523545"/>
    </source>
</evidence>
<dbReference type="EMBL" id="JACCHK010000001">
    <property type="protein sequence ID" value="NYH43985.1"/>
    <property type="molecule type" value="Genomic_DNA"/>
</dbReference>
<dbReference type="PANTHER" id="PTHR43162:SF1">
    <property type="entry name" value="PRESTALK A DIFFERENTIATION PROTEIN A"/>
    <property type="match status" value="1"/>
</dbReference>
<gene>
    <name evidence="1" type="ORF">HNR22_003712</name>
</gene>
<dbReference type="InterPro" id="IPR051604">
    <property type="entry name" value="Ergot_Alk_Oxidoreductase"/>
</dbReference>
<name>A0A7Y9X486_9ACTN</name>
<dbReference type="AlphaFoldDB" id="A0A7Y9X486"/>
<dbReference type="Gene3D" id="3.40.50.720">
    <property type="entry name" value="NAD(P)-binding Rossmann-like Domain"/>
    <property type="match status" value="1"/>
</dbReference>
<dbReference type="SUPFAM" id="SSF51735">
    <property type="entry name" value="NAD(P)-binding Rossmann-fold domains"/>
    <property type="match status" value="1"/>
</dbReference>
<proteinExistence type="predicted"/>
<organism evidence="1 2">
    <name type="scientific">Micromonospora jinlongensis</name>
    <dbReference type="NCBI Taxonomy" id="1287877"/>
    <lineage>
        <taxon>Bacteria</taxon>
        <taxon>Bacillati</taxon>
        <taxon>Actinomycetota</taxon>
        <taxon>Actinomycetes</taxon>
        <taxon>Micromonosporales</taxon>
        <taxon>Micromonosporaceae</taxon>
        <taxon>Micromonospora</taxon>
    </lineage>
</organism>
<dbReference type="RefSeq" id="WP_179781405.1">
    <property type="nucleotide sequence ID" value="NZ_JACCHK010000001.1"/>
</dbReference>
<dbReference type="PANTHER" id="PTHR43162">
    <property type="match status" value="1"/>
</dbReference>
<comment type="caution">
    <text evidence="1">The sequence shown here is derived from an EMBL/GenBank/DDBJ whole genome shotgun (WGS) entry which is preliminary data.</text>
</comment>
<reference evidence="1 2" key="1">
    <citation type="submission" date="2020-07" db="EMBL/GenBank/DDBJ databases">
        <title>Sequencing the genomes of 1000 actinobacteria strains.</title>
        <authorList>
            <person name="Klenk H.-P."/>
        </authorList>
    </citation>
    <scope>NUCLEOTIDE SEQUENCE [LARGE SCALE GENOMIC DNA]</scope>
    <source>
        <strain evidence="1 2">DSM 45876</strain>
    </source>
</reference>
<keyword evidence="2" id="KW-1185">Reference proteome</keyword>
<dbReference type="Proteomes" id="UP000523545">
    <property type="component" value="Unassembled WGS sequence"/>
</dbReference>
<accession>A0A7Y9X486</accession>
<dbReference type="Gene3D" id="3.90.25.10">
    <property type="entry name" value="UDP-galactose 4-epimerase, domain 1"/>
    <property type="match status" value="1"/>
</dbReference>
<protein>
    <submittedName>
        <fullName evidence="1">Uncharacterized protein YbjT (DUF2867 family)</fullName>
    </submittedName>
</protein>
<sequence>MTKERERKTVLVLGGTGKTGRRIVERLQGSGMPVRVGSRSAAEPFDWADRATWAPVLQGVGSVYVSYYPDLAVPGAPESVGAFTELAVASGVSRLVLLSGRGEDEARASERLVQSAGVEWTILRSSWFSQNFSEDYLLEPVLGGEVVLPVGNVPEPFVDVDDIAEVAVAALIEDGHAGQVYELTGPRLLTFAEAIAEISTATGRRIDFVQVPPDDYAAALTAEGTPPGVVELLMYLFTTVLDGRNSHLGDGVQRALGRAPRDFADYATDTAATGIWDKGQTS</sequence>
<evidence type="ECO:0000313" key="1">
    <source>
        <dbReference type="EMBL" id="NYH43985.1"/>
    </source>
</evidence>